<dbReference type="AlphaFoldDB" id="A0A2H6BMQ8"/>
<dbReference type="RefSeq" id="WP_103111347.1">
    <property type="nucleotide sequence ID" value="NZ_BEIU01000016.1"/>
</dbReference>
<reference evidence="2" key="1">
    <citation type="submission" date="2017-12" db="EMBL/GenBank/DDBJ databases">
        <title>Improved Draft Genome Sequence of Microcystis aeruginosa NIES-298, a Microcystin-Producing Cyanobacterium from Lake Kasumigaura, Japan.</title>
        <authorList>
            <person name="Yamaguchi H."/>
            <person name="Suzuki S."/>
            <person name="Kawachi M."/>
        </authorList>
    </citation>
    <scope>NUCLEOTIDE SEQUENCE [LARGE SCALE GENOMIC DNA]</scope>
    <source>
        <strain evidence="2">NIES-298</strain>
    </source>
</reference>
<gene>
    <name evidence="1" type="ORF">BGM30_05460</name>
</gene>
<evidence type="ECO:0000313" key="2">
    <source>
        <dbReference type="Proteomes" id="UP000236321"/>
    </source>
</evidence>
<accession>A0A2H6BMQ8</accession>
<sequence length="277" mass="32322">MAIPTNFTEFEHLQSTILRVHNQIVREEFSDITGNDLDLAVPRSSLRWACLLKDNDTCDMMIQRFLLFYFTLRRAQDLQQPFYGIPLDDLHASRKFKPQITLYFKEDLNDLEDDTRPTWGEISFRLMNESSTTIAKPELLALANKIKTVFGPANGYIWKKGRKLYSYTEKDKGYQLQLLCRDDSTAKQLINKVLDIQNHTPDWKFLKSNIADDENGSFPYNPGNHTILGKSYKKPRRRPMVDVRFQYATATIWGINKPIALYDRSFTFLDALVDEFN</sequence>
<organism evidence="1 2">
    <name type="scientific">Microcystis aeruginosa NIES-298</name>
    <dbReference type="NCBI Taxonomy" id="449468"/>
    <lineage>
        <taxon>Bacteria</taxon>
        <taxon>Bacillati</taxon>
        <taxon>Cyanobacteriota</taxon>
        <taxon>Cyanophyceae</taxon>
        <taxon>Oscillatoriophycideae</taxon>
        <taxon>Chroococcales</taxon>
        <taxon>Microcystaceae</taxon>
        <taxon>Microcystis</taxon>
    </lineage>
</organism>
<evidence type="ECO:0000313" key="1">
    <source>
        <dbReference type="EMBL" id="GBD51453.1"/>
    </source>
</evidence>
<proteinExistence type="predicted"/>
<name>A0A2H6BMQ8_MICAE</name>
<dbReference type="Proteomes" id="UP000236321">
    <property type="component" value="Unassembled WGS sequence"/>
</dbReference>
<comment type="caution">
    <text evidence="1">The sequence shown here is derived from an EMBL/GenBank/DDBJ whole genome shotgun (WGS) entry which is preliminary data.</text>
</comment>
<protein>
    <submittedName>
        <fullName evidence="1">Uncharacterized protein</fullName>
    </submittedName>
</protein>
<dbReference type="EMBL" id="BEYQ01000001">
    <property type="protein sequence ID" value="GBD51453.1"/>
    <property type="molecule type" value="Genomic_DNA"/>
</dbReference>